<comment type="caution">
    <text evidence="4">The sequence shown here is derived from an EMBL/GenBank/DDBJ whole genome shotgun (WGS) entry which is preliminary data.</text>
</comment>
<dbReference type="InterPro" id="IPR011970">
    <property type="entry name" value="MltB_2"/>
</dbReference>
<dbReference type="EMBL" id="JAABNR010000025">
    <property type="protein sequence ID" value="NBZ89537.1"/>
    <property type="molecule type" value="Genomic_DNA"/>
</dbReference>
<dbReference type="Proteomes" id="UP001193501">
    <property type="component" value="Unassembled WGS sequence"/>
</dbReference>
<dbReference type="InterPro" id="IPR036366">
    <property type="entry name" value="PGBDSf"/>
</dbReference>
<dbReference type="Gene3D" id="1.10.530.10">
    <property type="match status" value="1"/>
</dbReference>
<dbReference type="Gene3D" id="1.10.8.350">
    <property type="entry name" value="Bacterial muramidase"/>
    <property type="match status" value="1"/>
</dbReference>
<evidence type="ECO:0000259" key="2">
    <source>
        <dbReference type="Pfam" id="PF01471"/>
    </source>
</evidence>
<organism evidence="4 5">
    <name type="scientific">Stagnihabitans tardus</name>
    <dbReference type="NCBI Taxonomy" id="2699202"/>
    <lineage>
        <taxon>Bacteria</taxon>
        <taxon>Pseudomonadati</taxon>
        <taxon>Pseudomonadota</taxon>
        <taxon>Alphaproteobacteria</taxon>
        <taxon>Rhodobacterales</taxon>
        <taxon>Paracoccaceae</taxon>
        <taxon>Stagnihabitans</taxon>
    </lineage>
</organism>
<evidence type="ECO:0000259" key="3">
    <source>
        <dbReference type="Pfam" id="PF13406"/>
    </source>
</evidence>
<keyword evidence="5" id="KW-1185">Reference proteome</keyword>
<dbReference type="Pfam" id="PF13406">
    <property type="entry name" value="SLT_2"/>
    <property type="match status" value="1"/>
</dbReference>
<dbReference type="CDD" id="cd13399">
    <property type="entry name" value="Slt35-like"/>
    <property type="match status" value="1"/>
</dbReference>
<dbReference type="RefSeq" id="WP_168776338.1">
    <property type="nucleotide sequence ID" value="NZ_JAABNR010000025.1"/>
</dbReference>
<gene>
    <name evidence="4" type="ORF">GV832_18265</name>
</gene>
<feature type="domain" description="Peptidoglycan binding-like" evidence="2">
    <location>
        <begin position="339"/>
        <end position="394"/>
    </location>
</feature>
<dbReference type="InterPro" id="IPR023346">
    <property type="entry name" value="Lysozyme-like_dom_sf"/>
</dbReference>
<dbReference type="InterPro" id="IPR036365">
    <property type="entry name" value="PGBD-like_sf"/>
</dbReference>
<proteinExistence type="predicted"/>
<protein>
    <submittedName>
        <fullName evidence="4">Lytic murein transglycosylase</fullName>
    </submittedName>
</protein>
<reference evidence="4" key="1">
    <citation type="submission" date="2020-01" db="EMBL/GenBank/DDBJ databases">
        <authorList>
            <person name="Chen W.-M."/>
        </authorList>
    </citation>
    <scope>NUCLEOTIDE SEQUENCE</scope>
    <source>
        <strain evidence="4">CYK-10</strain>
    </source>
</reference>
<keyword evidence="1" id="KW-0732">Signal</keyword>
<dbReference type="Gene3D" id="1.10.101.10">
    <property type="entry name" value="PGBD-like superfamily/PGBD"/>
    <property type="match status" value="1"/>
</dbReference>
<dbReference type="AlphaFoldDB" id="A0AAE4YD94"/>
<dbReference type="GO" id="GO:0009253">
    <property type="term" value="P:peptidoglycan catabolic process"/>
    <property type="evidence" value="ECO:0007669"/>
    <property type="project" value="TreeGrafter"/>
</dbReference>
<dbReference type="PANTHER" id="PTHR30163:SF8">
    <property type="entry name" value="LYTIC MUREIN TRANSGLYCOSYLASE"/>
    <property type="match status" value="1"/>
</dbReference>
<dbReference type="InterPro" id="IPR043426">
    <property type="entry name" value="MltB-like"/>
</dbReference>
<dbReference type="InterPro" id="IPR031304">
    <property type="entry name" value="SLT_2"/>
</dbReference>
<evidence type="ECO:0000313" key="4">
    <source>
        <dbReference type="EMBL" id="NBZ89537.1"/>
    </source>
</evidence>
<dbReference type="SUPFAM" id="SSF53955">
    <property type="entry name" value="Lysozyme-like"/>
    <property type="match status" value="1"/>
</dbReference>
<dbReference type="PROSITE" id="PS51318">
    <property type="entry name" value="TAT"/>
    <property type="match status" value="1"/>
</dbReference>
<dbReference type="SUPFAM" id="SSF47090">
    <property type="entry name" value="PGBD-like"/>
    <property type="match status" value="1"/>
</dbReference>
<dbReference type="InterPro" id="IPR002477">
    <property type="entry name" value="Peptidoglycan-bd-like"/>
</dbReference>
<accession>A0AAE4YD94</accession>
<feature type="signal peptide" evidence="1">
    <location>
        <begin position="1"/>
        <end position="27"/>
    </location>
</feature>
<evidence type="ECO:0000313" key="5">
    <source>
        <dbReference type="Proteomes" id="UP001193501"/>
    </source>
</evidence>
<name>A0AAE4YD94_9RHOB</name>
<dbReference type="GO" id="GO:0008933">
    <property type="term" value="F:peptidoglycan lytic transglycosylase activity"/>
    <property type="evidence" value="ECO:0007669"/>
    <property type="project" value="TreeGrafter"/>
</dbReference>
<dbReference type="Pfam" id="PF01471">
    <property type="entry name" value="PG_binding_1"/>
    <property type="match status" value="1"/>
</dbReference>
<evidence type="ECO:0000256" key="1">
    <source>
        <dbReference type="SAM" id="SignalP"/>
    </source>
</evidence>
<feature type="domain" description="Transglycosylase SLT" evidence="3">
    <location>
        <begin position="39"/>
        <end position="318"/>
    </location>
</feature>
<sequence length="395" mass="41923">MLAGLSRRGFLAGLMAAPLVAPIAALADEFTPVADAGWADWVAGFQSRARKAGISETTLRQAFARAGFVPGVIQKDRNQAESIYGMEDYLAITASEERVKAGRRALSRHGGLLRKLERAYGVQAEVLCAIWGVESFYGTKKGTVPVISALSTLAYEGRRARFFESQLIAALKILQHGDVTADRMLGGWAGAMGHMQFIPTTYRSFAVDATGDGKSDHWADDPADALASAAHYLAEAGWQAGQPWGVEVKVPKGVKAATRTVAEWAERGVVPYRNISGGAKAKLVTSSGPGFFLLRNGRVLGAYNNSERYIVGVGVLSDRVNGGGALKGAFPPDATGLTQAERVRVQERLTALGFDTGSTDGVFGPKTRAALEAWQRATGQAVTGKVSPEVLAALR</sequence>
<dbReference type="NCBIfam" id="TIGR02283">
    <property type="entry name" value="MltB_2"/>
    <property type="match status" value="1"/>
</dbReference>
<dbReference type="PANTHER" id="PTHR30163">
    <property type="entry name" value="MEMBRANE-BOUND LYTIC MUREIN TRANSGLYCOSYLASE B"/>
    <property type="match status" value="1"/>
</dbReference>
<dbReference type="InterPro" id="IPR006311">
    <property type="entry name" value="TAT_signal"/>
</dbReference>
<feature type="chain" id="PRO_5042021186" evidence="1">
    <location>
        <begin position="28"/>
        <end position="395"/>
    </location>
</feature>